<dbReference type="EMBL" id="MWQO01000003">
    <property type="protein sequence ID" value="THD12055.1"/>
    <property type="molecule type" value="Genomic_DNA"/>
</dbReference>
<evidence type="ECO:0000256" key="1">
    <source>
        <dbReference type="SAM" id="SignalP"/>
    </source>
</evidence>
<keyword evidence="3" id="KW-1185">Reference proteome</keyword>
<dbReference type="InterPro" id="IPR008962">
    <property type="entry name" value="PapD-like_sf"/>
</dbReference>
<comment type="caution">
    <text evidence="2">The sequence shown here is derived from an EMBL/GenBank/DDBJ whole genome shotgun (WGS) entry which is preliminary data.</text>
</comment>
<dbReference type="OrthoDB" id="8843687at2"/>
<dbReference type="RefSeq" id="WP_081129359.1">
    <property type="nucleotide sequence ID" value="NZ_LDOS01000002.1"/>
</dbReference>
<reference evidence="2 3" key="1">
    <citation type="submission" date="2017-02" db="EMBL/GenBank/DDBJ databases">
        <title>Whole genome sequencing of Metallibacterium scheffleri DSM 24874 (T).</title>
        <authorList>
            <person name="Kumar S."/>
            <person name="Patil P."/>
            <person name="Patil P.B."/>
        </authorList>
    </citation>
    <scope>NUCLEOTIDE SEQUENCE [LARGE SCALE GENOMIC DNA]</scope>
    <source>
        <strain evidence="2 3">DSM 24874</strain>
    </source>
</reference>
<gene>
    <name evidence="2" type="ORF">B1806_00410</name>
</gene>
<accession>A0A4S3KSG8</accession>
<feature type="chain" id="PRO_5020425655" description="Pili assembly chaperone N-terminal domain-containing protein" evidence="1">
    <location>
        <begin position="29"/>
        <end position="282"/>
    </location>
</feature>
<organism evidence="2 3">
    <name type="scientific">Metallibacterium scheffleri</name>
    <dbReference type="NCBI Taxonomy" id="993689"/>
    <lineage>
        <taxon>Bacteria</taxon>
        <taxon>Pseudomonadati</taxon>
        <taxon>Pseudomonadota</taxon>
        <taxon>Gammaproteobacteria</taxon>
        <taxon>Lysobacterales</taxon>
        <taxon>Rhodanobacteraceae</taxon>
        <taxon>Metallibacterium</taxon>
    </lineage>
</organism>
<dbReference type="AlphaFoldDB" id="A0A4S3KSG8"/>
<name>A0A4S3KSG8_9GAMM</name>
<evidence type="ECO:0000313" key="3">
    <source>
        <dbReference type="Proteomes" id="UP000307749"/>
    </source>
</evidence>
<keyword evidence="1" id="KW-0732">Signal</keyword>
<dbReference type="STRING" id="993689.GCA_002077135_03159"/>
<evidence type="ECO:0008006" key="4">
    <source>
        <dbReference type="Google" id="ProtNLM"/>
    </source>
</evidence>
<protein>
    <recommendedName>
        <fullName evidence="4">Pili assembly chaperone N-terminal domain-containing protein</fullName>
    </recommendedName>
</protein>
<sequence length="282" mass="30528">MKNLMRNRYLMLVLFALLGALFAPAVLAQVAITPQIYTIDLGKADQTYSFRLMNFSKASIPMTVSVINWTMNAKGDVEPAPLTEQSLAPWLQINPTTFTLPADGSQVVRFAIRPAVPLSPGEHRAMIYFSQQAEGQQPKGTFRVLFRLGAAVYARVPPYTMQGEILSARLDAHGVSFEVRNTGNATARMIGDYVVWKKGAVPAGSPWPAQLGQPTFKPPLGLAASGALPLDADLPGLTRSVRLEFEDKKGLAPGAYVLFLRGTFGTPSITRELGFTVAPAAH</sequence>
<feature type="signal peptide" evidence="1">
    <location>
        <begin position="1"/>
        <end position="28"/>
    </location>
</feature>
<evidence type="ECO:0000313" key="2">
    <source>
        <dbReference type="EMBL" id="THD12055.1"/>
    </source>
</evidence>
<dbReference type="Proteomes" id="UP000307749">
    <property type="component" value="Unassembled WGS sequence"/>
</dbReference>
<dbReference type="SUPFAM" id="SSF49354">
    <property type="entry name" value="PapD-like"/>
    <property type="match status" value="1"/>
</dbReference>
<proteinExistence type="predicted"/>